<name>A0A832VWX4_9EURY</name>
<dbReference type="SUPFAM" id="SSF160374">
    <property type="entry name" value="RplX-like"/>
    <property type="match status" value="1"/>
</dbReference>
<keyword evidence="3" id="KW-0694">RNA-binding</keyword>
<keyword evidence="3" id="KW-0699">rRNA-binding</keyword>
<dbReference type="GO" id="GO:1990904">
    <property type="term" value="C:ribonucleoprotein complex"/>
    <property type="evidence" value="ECO:0007669"/>
    <property type="project" value="UniProtKB-KW"/>
</dbReference>
<evidence type="ECO:0000256" key="1">
    <source>
        <dbReference type="ARBA" id="ARBA00022980"/>
    </source>
</evidence>
<feature type="domain" description="Large ribosomal subunit protein eL20" evidence="4">
    <location>
        <begin position="4"/>
        <end position="59"/>
    </location>
</feature>
<dbReference type="GO" id="GO:0005840">
    <property type="term" value="C:ribosome"/>
    <property type="evidence" value="ECO:0007669"/>
    <property type="project" value="UniProtKB-KW"/>
</dbReference>
<organism evidence="5 6">
    <name type="scientific">Methermicoccus shengliensis</name>
    <dbReference type="NCBI Taxonomy" id="660064"/>
    <lineage>
        <taxon>Archaea</taxon>
        <taxon>Methanobacteriati</taxon>
        <taxon>Methanobacteriota</taxon>
        <taxon>Stenosarchaea group</taxon>
        <taxon>Methanomicrobia</taxon>
        <taxon>Methanosarcinales</taxon>
        <taxon>Methermicoccaceae</taxon>
        <taxon>Methermicoccus</taxon>
    </lineage>
</organism>
<dbReference type="InterPro" id="IPR023573">
    <property type="entry name" value="Ribosomal_eL20_dom"/>
</dbReference>
<dbReference type="GO" id="GO:0003735">
    <property type="term" value="F:structural constituent of ribosome"/>
    <property type="evidence" value="ECO:0007669"/>
    <property type="project" value="InterPro"/>
</dbReference>
<reference evidence="5" key="1">
    <citation type="journal article" date="2020" name="bioRxiv">
        <title>A rank-normalized archaeal taxonomy based on genome phylogeny resolves widespread incomplete and uneven classifications.</title>
        <authorList>
            <person name="Rinke C."/>
            <person name="Chuvochina M."/>
            <person name="Mussig A.J."/>
            <person name="Chaumeil P.-A."/>
            <person name="Waite D.W."/>
            <person name="Whitman W.B."/>
            <person name="Parks D.H."/>
            <person name="Hugenholtz P."/>
        </authorList>
    </citation>
    <scope>NUCLEOTIDE SEQUENCE</scope>
    <source>
        <strain evidence="5">UBA12518</strain>
    </source>
</reference>
<evidence type="ECO:0000259" key="4">
    <source>
        <dbReference type="Pfam" id="PF01775"/>
    </source>
</evidence>
<keyword evidence="2 3" id="KW-0687">Ribonucleoprotein</keyword>
<comment type="similarity">
    <text evidence="3">Belongs to the eukaryotic ribosomal protein eL20 family.</text>
</comment>
<evidence type="ECO:0000313" key="5">
    <source>
        <dbReference type="EMBL" id="HIH69258.1"/>
    </source>
</evidence>
<dbReference type="EMBL" id="DUIH01000006">
    <property type="protein sequence ID" value="HIH69258.1"/>
    <property type="molecule type" value="Genomic_DNA"/>
</dbReference>
<dbReference type="Pfam" id="PF01775">
    <property type="entry name" value="Ribosomal_L18A"/>
    <property type="match status" value="1"/>
</dbReference>
<dbReference type="GO" id="GO:0006412">
    <property type="term" value="P:translation"/>
    <property type="evidence" value="ECO:0007669"/>
    <property type="project" value="UniProtKB-UniRule"/>
</dbReference>
<protein>
    <recommendedName>
        <fullName evidence="3">Large ribosomal subunit protein eL20</fullName>
    </recommendedName>
</protein>
<dbReference type="AlphaFoldDB" id="A0A832VWX4"/>
<dbReference type="RefSeq" id="WP_042686711.1">
    <property type="nucleotide sequence ID" value="NZ_DUIH01000006.1"/>
</dbReference>
<comment type="subunit">
    <text evidence="3">Part of the 50S ribosomal subunit. Binds 23S rRNA.</text>
</comment>
<dbReference type="NCBIfam" id="NF001981">
    <property type="entry name" value="PRK00773.1-1"/>
    <property type="match status" value="1"/>
</dbReference>
<dbReference type="GO" id="GO:0070180">
    <property type="term" value="F:large ribosomal subunit rRNA binding"/>
    <property type="evidence" value="ECO:0007669"/>
    <property type="project" value="UniProtKB-UniRule"/>
</dbReference>
<sequence length="61" mass="7130">MKPVKRFRVVGSFKAGTEWERFTKLVECENEKNAIEKVLSTIGSNHKLNRNLIKIREVEEV</sequence>
<dbReference type="Proteomes" id="UP000600363">
    <property type="component" value="Unassembled WGS sequence"/>
</dbReference>
<gene>
    <name evidence="3" type="primary">rpl18a</name>
    <name evidence="3" type="synonym">rpl20e</name>
    <name evidence="3" type="synonym">rplX</name>
    <name evidence="5" type="ORF">HA299_01350</name>
</gene>
<dbReference type="Gene3D" id="3.10.20.10">
    <property type="match status" value="1"/>
</dbReference>
<comment type="caution">
    <text evidence="5">The sequence shown here is derived from an EMBL/GenBank/DDBJ whole genome shotgun (WGS) entry which is preliminary data.</text>
</comment>
<evidence type="ECO:0000256" key="3">
    <source>
        <dbReference type="HAMAP-Rule" id="MF_00273"/>
    </source>
</evidence>
<keyword evidence="1 3" id="KW-0689">Ribosomal protein</keyword>
<evidence type="ECO:0000256" key="2">
    <source>
        <dbReference type="ARBA" id="ARBA00023274"/>
    </source>
</evidence>
<accession>A0A832VWX4</accession>
<evidence type="ECO:0000313" key="6">
    <source>
        <dbReference type="Proteomes" id="UP000600363"/>
    </source>
</evidence>
<proteinExistence type="inferred from homology"/>
<dbReference type="InterPro" id="IPR028877">
    <property type="entry name" value="Ribosomal_eL20"/>
</dbReference>
<dbReference type="HAMAP" id="MF_00273">
    <property type="entry name" value="Ribosomal_eL20"/>
    <property type="match status" value="1"/>
</dbReference>